<organism evidence="2 3">
    <name type="scientific">Cupriavidus malaysiensis</name>
    <dbReference type="NCBI Taxonomy" id="367825"/>
    <lineage>
        <taxon>Bacteria</taxon>
        <taxon>Pseudomonadati</taxon>
        <taxon>Pseudomonadota</taxon>
        <taxon>Betaproteobacteria</taxon>
        <taxon>Burkholderiales</taxon>
        <taxon>Burkholderiaceae</taxon>
        <taxon>Cupriavidus</taxon>
    </lineage>
</organism>
<accession>A0ABM6F5B5</accession>
<evidence type="ECO:0000313" key="2">
    <source>
        <dbReference type="EMBL" id="AOZ06679.1"/>
    </source>
</evidence>
<proteinExistence type="predicted"/>
<keyword evidence="3" id="KW-1185">Reference proteome</keyword>
<feature type="region of interest" description="Disordered" evidence="1">
    <location>
        <begin position="102"/>
        <end position="134"/>
    </location>
</feature>
<dbReference type="Proteomes" id="UP000177515">
    <property type="component" value="Chromosome 1"/>
</dbReference>
<protein>
    <submittedName>
        <fullName evidence="2">Uncharacterized protein</fullName>
    </submittedName>
</protein>
<name>A0ABM6F5B5_9BURK</name>
<evidence type="ECO:0000313" key="3">
    <source>
        <dbReference type="Proteomes" id="UP000177515"/>
    </source>
</evidence>
<gene>
    <name evidence="2" type="ORF">BKK80_13300</name>
</gene>
<dbReference type="EMBL" id="CP017754">
    <property type="protein sequence ID" value="AOZ06679.1"/>
    <property type="molecule type" value="Genomic_DNA"/>
</dbReference>
<evidence type="ECO:0000256" key="1">
    <source>
        <dbReference type="SAM" id="MobiDB-lite"/>
    </source>
</evidence>
<feature type="compositionally biased region" description="Basic and acidic residues" evidence="1">
    <location>
        <begin position="119"/>
        <end position="134"/>
    </location>
</feature>
<sequence length="134" mass="14873">MPTTRSGRSRSFPPALTKAELRALYERCPTPEVKRLLWEIARLQALAQRAQDLADMLAPTQLDQLLVAEIPLETAIAPYLHALRTALKREACVMAGRIDYPGPASDFGPQPERAISAGEARREAEREARRLRGG</sequence>
<reference evidence="2 3" key="1">
    <citation type="submission" date="2016-10" db="EMBL/GenBank/DDBJ databases">
        <title>Complete genome sequences of three Cupriavidus strains isolated from various Malaysian environments.</title>
        <authorList>
            <person name="Abdullah A.A.-A."/>
            <person name="Shafie N.A.H."/>
            <person name="Lau N.S."/>
        </authorList>
    </citation>
    <scope>NUCLEOTIDE SEQUENCE [LARGE SCALE GENOMIC DNA]</scope>
    <source>
        <strain evidence="2 3">USMAA1020</strain>
    </source>
</reference>
<dbReference type="RefSeq" id="WP_071069764.1">
    <property type="nucleotide sequence ID" value="NZ_CP017754.1"/>
</dbReference>